<dbReference type="EMBL" id="MFKT01000007">
    <property type="protein sequence ID" value="OGG53899.1"/>
    <property type="molecule type" value="Genomic_DNA"/>
</dbReference>
<dbReference type="Pfam" id="PF19269">
    <property type="entry name" value="Anticodon_2"/>
    <property type="match status" value="1"/>
</dbReference>
<feature type="binding site" evidence="7">
    <location>
        <position position="212"/>
    </location>
    <ligand>
        <name>ATP</name>
        <dbReference type="ChEBI" id="CHEBI:30616"/>
    </ligand>
</feature>
<comment type="caution">
    <text evidence="10">The sequence shown here is derived from an EMBL/GenBank/DDBJ whole genome shotgun (WGS) entry which is preliminary data.</text>
</comment>
<dbReference type="InterPro" id="IPR020058">
    <property type="entry name" value="Glu/Gln-tRNA-synth_Ib_cat-dom"/>
</dbReference>
<dbReference type="GO" id="GO:0006424">
    <property type="term" value="P:glutamyl-tRNA aminoacylation"/>
    <property type="evidence" value="ECO:0007669"/>
    <property type="project" value="UniProtKB-UniRule"/>
</dbReference>
<evidence type="ECO:0000256" key="7">
    <source>
        <dbReference type="HAMAP-Rule" id="MF_00022"/>
    </source>
</evidence>
<comment type="function">
    <text evidence="7">Catalyzes the attachment of glutamate to tRNA(Glu) in a two-step reaction: glutamate is first activated by ATP to form Glu-AMP and then transferred to the acceptor end of tRNA(Glu).</text>
</comment>
<keyword evidence="6 7" id="KW-0030">Aminoacyl-tRNA synthetase</keyword>
<dbReference type="InterPro" id="IPR008925">
    <property type="entry name" value="aa_tRNA-synth_I_cd-bd_sf"/>
</dbReference>
<dbReference type="Gene3D" id="3.40.50.620">
    <property type="entry name" value="HUPs"/>
    <property type="match status" value="2"/>
</dbReference>
<comment type="caution">
    <text evidence="7">Lacks conserved residue(s) required for the propagation of feature annotation.</text>
</comment>
<evidence type="ECO:0000256" key="4">
    <source>
        <dbReference type="ARBA" id="ARBA00022840"/>
    </source>
</evidence>
<dbReference type="GO" id="GO:0008270">
    <property type="term" value="F:zinc ion binding"/>
    <property type="evidence" value="ECO:0007669"/>
    <property type="project" value="InterPro"/>
</dbReference>
<evidence type="ECO:0000256" key="2">
    <source>
        <dbReference type="ARBA" id="ARBA00022598"/>
    </source>
</evidence>
<keyword evidence="3 7" id="KW-0547">Nucleotide-binding</keyword>
<dbReference type="GO" id="GO:0005524">
    <property type="term" value="F:ATP binding"/>
    <property type="evidence" value="ECO:0007669"/>
    <property type="project" value="UniProtKB-UniRule"/>
</dbReference>
<evidence type="ECO:0000259" key="8">
    <source>
        <dbReference type="Pfam" id="PF00749"/>
    </source>
</evidence>
<dbReference type="InterPro" id="IPR020751">
    <property type="entry name" value="aa-tRNA-synth_I_codon-bd_sub2"/>
</dbReference>
<feature type="domain" description="Aminoacyl-tRNA synthetase class I anticodon-binding" evidence="9">
    <location>
        <begin position="311"/>
        <end position="444"/>
    </location>
</feature>
<reference evidence="10 11" key="1">
    <citation type="journal article" date="2016" name="Nat. Commun.">
        <title>Thousands of microbial genomes shed light on interconnected biogeochemical processes in an aquifer system.</title>
        <authorList>
            <person name="Anantharaman K."/>
            <person name="Brown C.T."/>
            <person name="Hug L.A."/>
            <person name="Sharon I."/>
            <person name="Castelle C.J."/>
            <person name="Probst A.J."/>
            <person name="Thomas B.C."/>
            <person name="Singh A."/>
            <person name="Wilkins M.J."/>
            <person name="Karaoz U."/>
            <person name="Brodie E.L."/>
            <person name="Williams K.H."/>
            <person name="Hubbard S.S."/>
            <person name="Banfield J.F."/>
        </authorList>
    </citation>
    <scope>NUCLEOTIDE SEQUENCE [LARGE SCALE GENOMIC DNA]</scope>
</reference>
<dbReference type="Gene3D" id="1.10.10.350">
    <property type="match status" value="1"/>
</dbReference>
<dbReference type="InterPro" id="IPR033910">
    <property type="entry name" value="GluRS_core"/>
</dbReference>
<dbReference type="AlphaFoldDB" id="A0A1F6CXK2"/>
<dbReference type="SUPFAM" id="SSF48163">
    <property type="entry name" value="An anticodon-binding domain of class I aminoacyl-tRNA synthetases"/>
    <property type="match status" value="1"/>
</dbReference>
<proteinExistence type="inferred from homology"/>
<name>A0A1F6CXK2_9BACT</name>
<dbReference type="InterPro" id="IPR014729">
    <property type="entry name" value="Rossmann-like_a/b/a_fold"/>
</dbReference>
<keyword evidence="4 7" id="KW-0067">ATP-binding</keyword>
<evidence type="ECO:0000313" key="11">
    <source>
        <dbReference type="Proteomes" id="UP000176863"/>
    </source>
</evidence>
<dbReference type="CDD" id="cd00808">
    <property type="entry name" value="GluRS_core"/>
    <property type="match status" value="1"/>
</dbReference>
<evidence type="ECO:0000256" key="3">
    <source>
        <dbReference type="ARBA" id="ARBA00022741"/>
    </source>
</evidence>
<dbReference type="EC" id="6.1.1.17" evidence="7"/>
<dbReference type="InterPro" id="IPR000924">
    <property type="entry name" value="Glu/Gln-tRNA-synth"/>
</dbReference>
<keyword evidence="7" id="KW-0963">Cytoplasm</keyword>
<dbReference type="InterPro" id="IPR004527">
    <property type="entry name" value="Glu-tRNA-ligase_bac/mito"/>
</dbReference>
<dbReference type="SUPFAM" id="SSF52374">
    <property type="entry name" value="Nucleotidylyl transferase"/>
    <property type="match status" value="1"/>
</dbReference>
<evidence type="ECO:0000256" key="1">
    <source>
        <dbReference type="ARBA" id="ARBA00007894"/>
    </source>
</evidence>
<dbReference type="Proteomes" id="UP000176863">
    <property type="component" value="Unassembled WGS sequence"/>
</dbReference>
<dbReference type="GO" id="GO:0000049">
    <property type="term" value="F:tRNA binding"/>
    <property type="evidence" value="ECO:0007669"/>
    <property type="project" value="InterPro"/>
</dbReference>
<organism evidence="10 11">
    <name type="scientific">Candidatus Kaiserbacteria bacterium RIFCSPHIGHO2_01_FULL_53_29</name>
    <dbReference type="NCBI Taxonomy" id="1798480"/>
    <lineage>
        <taxon>Bacteria</taxon>
        <taxon>Candidatus Kaiseribacteriota</taxon>
    </lineage>
</organism>
<sequence>MSNIRVRFPPSPTGFCHVGTARMAVLNYLFARKHGGTIVFRSEDTDKERSSPEFEEDILDSLKWLGLSWDEFYRQSERTEIYRAALRTLIDEGKAYVSEEESKKEAGVKVRIIRLKNPGTKITFTDIIRGDITFDTTELKDFAIARSDVDPLYHLAVVVDDADMKITHVIRGEDHISNTPRQILIQEALGYPRPVYAHYPLHLSADRSKLSKRTGDVAVRSYREKGYLGDALLNYIAVLGWTPPSEREILSLDEMIAEFELKDLHKSGAVFDLEKLRWYNREYLLQKTDEEFAVYALPILEDALKERGVAWDSAMGQNILHIIRERISVGDDIKNFAAEGEFDFFFADPLLDSTRIPQKGVGATDTTRHLEAVRQLLGDLAESAYRDAETIKGAVWDYATAEGRGAVLWPLRYALTGKDKSPDPFVVAHIIGKEVTLRRIDSALKNLANV</sequence>
<feature type="domain" description="Glutamyl/glutaminyl-tRNA synthetase class Ib catalytic" evidence="8">
    <location>
        <begin position="99"/>
        <end position="278"/>
    </location>
</feature>
<accession>A0A1F6CXK2</accession>
<dbReference type="GO" id="GO:0005829">
    <property type="term" value="C:cytosol"/>
    <property type="evidence" value="ECO:0007669"/>
    <property type="project" value="TreeGrafter"/>
</dbReference>
<comment type="similarity">
    <text evidence="1 7">Belongs to the class-I aminoacyl-tRNA synthetase family. Glutamate--tRNA ligase type 1 subfamily.</text>
</comment>
<dbReference type="InterPro" id="IPR045462">
    <property type="entry name" value="aa-tRNA-synth_I_cd-bd"/>
</dbReference>
<evidence type="ECO:0000313" key="10">
    <source>
        <dbReference type="EMBL" id="OGG53899.1"/>
    </source>
</evidence>
<dbReference type="PANTHER" id="PTHR43311">
    <property type="entry name" value="GLUTAMATE--TRNA LIGASE"/>
    <property type="match status" value="1"/>
</dbReference>
<dbReference type="Pfam" id="PF00749">
    <property type="entry name" value="tRNA-synt_1c"/>
    <property type="match status" value="1"/>
</dbReference>
<evidence type="ECO:0000256" key="5">
    <source>
        <dbReference type="ARBA" id="ARBA00022917"/>
    </source>
</evidence>
<evidence type="ECO:0000256" key="6">
    <source>
        <dbReference type="ARBA" id="ARBA00023146"/>
    </source>
</evidence>
<feature type="short sequence motif" description="'KMSKS' region" evidence="7">
    <location>
        <begin position="209"/>
        <end position="213"/>
    </location>
</feature>
<keyword evidence="2 7" id="KW-0436">Ligase</keyword>
<dbReference type="GO" id="GO:0004818">
    <property type="term" value="F:glutamate-tRNA ligase activity"/>
    <property type="evidence" value="ECO:0007669"/>
    <property type="project" value="UniProtKB-UniRule"/>
</dbReference>
<evidence type="ECO:0000259" key="9">
    <source>
        <dbReference type="Pfam" id="PF19269"/>
    </source>
</evidence>
<protein>
    <recommendedName>
        <fullName evidence="7">Glutamate--tRNA ligase</fullName>
        <ecNumber evidence="7">6.1.1.17</ecNumber>
    </recommendedName>
    <alternativeName>
        <fullName evidence="7">Glutamyl-tRNA synthetase</fullName>
        <shortName evidence="7">GluRS</shortName>
    </alternativeName>
</protein>
<keyword evidence="5 7" id="KW-0648">Protein biosynthesis</keyword>
<comment type="subcellular location">
    <subcellularLocation>
        <location evidence="7">Cytoplasm</location>
    </subcellularLocation>
</comment>
<comment type="catalytic activity">
    <reaction evidence="7">
        <text>tRNA(Glu) + L-glutamate + ATP = L-glutamyl-tRNA(Glu) + AMP + diphosphate</text>
        <dbReference type="Rhea" id="RHEA:23540"/>
        <dbReference type="Rhea" id="RHEA-COMP:9663"/>
        <dbReference type="Rhea" id="RHEA-COMP:9680"/>
        <dbReference type="ChEBI" id="CHEBI:29985"/>
        <dbReference type="ChEBI" id="CHEBI:30616"/>
        <dbReference type="ChEBI" id="CHEBI:33019"/>
        <dbReference type="ChEBI" id="CHEBI:78442"/>
        <dbReference type="ChEBI" id="CHEBI:78520"/>
        <dbReference type="ChEBI" id="CHEBI:456215"/>
        <dbReference type="EC" id="6.1.1.17"/>
    </reaction>
</comment>
<comment type="subunit">
    <text evidence="7">Monomer.</text>
</comment>
<dbReference type="PRINTS" id="PR00987">
    <property type="entry name" value="TRNASYNTHGLU"/>
</dbReference>
<dbReference type="InterPro" id="IPR049940">
    <property type="entry name" value="GluQ/Sye"/>
</dbReference>
<gene>
    <name evidence="7" type="primary">gltX</name>
    <name evidence="10" type="ORF">A2851_03275</name>
</gene>
<dbReference type="STRING" id="1798480.A2851_03275"/>
<dbReference type="PANTHER" id="PTHR43311:SF2">
    <property type="entry name" value="GLUTAMATE--TRNA LIGASE, MITOCHONDRIAL-RELATED"/>
    <property type="match status" value="1"/>
</dbReference>
<feature type="short sequence motif" description="'HIGH' region" evidence="7">
    <location>
        <begin position="10"/>
        <end position="20"/>
    </location>
</feature>
<dbReference type="HAMAP" id="MF_00022">
    <property type="entry name" value="Glu_tRNA_synth_type1"/>
    <property type="match status" value="1"/>
</dbReference>